<sequence>MADTSRRPNRGQCREYVSTGKCKFGDKCRYVHAVPIIRPFTGDQAFATPRWAQNTTRPNTHAVGATPRNSTGERSGVKDNTCQDCQQEPCRSGPGCRSSRGTPAEPFRGDALNENGTWAPPKGEQLKKPYNPSKKPTNATRVAPTKPCFKWVAAGRCFKGDGCPYYHDPIIPTQLEEQRLQREAEQSARQAEINGQQAEERTRRQEQTRRDAEASRKKQEEERARHEAEARRREEHMRREAEAHRRREEDRIRREAEALQRREEDRARHEAERVRRQRELALVDAARKFTREVDNCLVTFGAGLEVSSVVASFDVVRGRIPDLPERIQAKNLVNFFASHGIDDSAYVLNKAYRNNSAFVIIAANSVARLDTFPSLDGENLRFVPFMTGLGDDAQTTGSTFSRTLNFQTLLQSFAPAETSDLLLANLETKARSFGLESIYKETSPGPRGCNKVRFNIVLDSWEHARDLRDHLRLQRSLVIGYTSVPFNNLFLPSKYAYPIFMPRVQYDSQKTQWDELTQSCREDSCELKVRDFPGKVRINIFGDDISHVGPLKVRAEQLARGTTINMWNRRLFANDVAEKLTQDLRAATGALVQVDRRFRCLRAYGSAIAIEDARQRLELYAEELARKEYTRELVSQKTIRFFADSGFQQLTETYGEEAVTMDLNSFPKKITVTGDEEIRHRLDQLFDDSLKDWVSTNTGAGGAGQDCPICMCDVTAPTELTCGHIYCTQCLTHFVKSGLESTSFPLTCSGDDARCGAPIAISQLEKFLHEPKFQQLLETAFHAYMEQHPDVLAPCKTPGCTQLFAKDASGSARGSKVVKCPSCFVSACAACGKNPHQGMSCEMAGRDLSEEYINNGRDIRRCPHCDTPIFKDGGCNHVSCKCGRHICWRCMSVFLSSGDCYTHMRERHGGIFEEEMVPEPPRAFPRAPAAPTPPVNMYIPQEFIEEDARARALQRALDQNAARRREEEARRMVNNRLWGQAAADMRRRLDEVEARRRAEQAAGAWRAEQAAAGRHAEQAAGAWRAEQAEAGRRAEQAAAGRRVEQAAAARARQERGGGWCVVM</sequence>
<comment type="pathway">
    <text evidence="1">Protein modification; protein ubiquitination.</text>
</comment>
<evidence type="ECO:0000256" key="6">
    <source>
        <dbReference type="ARBA" id="ARBA00022786"/>
    </source>
</evidence>
<feature type="region of interest" description="Disordered" evidence="10">
    <location>
        <begin position="179"/>
        <end position="251"/>
    </location>
</feature>
<gene>
    <name evidence="14" type="ORF">PHLGIDRAFT_243798</name>
</gene>
<evidence type="ECO:0000256" key="7">
    <source>
        <dbReference type="ARBA" id="ARBA00022833"/>
    </source>
</evidence>
<evidence type="ECO:0000256" key="3">
    <source>
        <dbReference type="ARBA" id="ARBA00022723"/>
    </source>
</evidence>
<feature type="zinc finger region" description="C3H1-type" evidence="8">
    <location>
        <begin position="143"/>
        <end position="170"/>
    </location>
</feature>
<feature type="domain" description="RING-type" evidence="13">
    <location>
        <begin position="703"/>
        <end position="914"/>
    </location>
</feature>
<reference evidence="14 15" key="1">
    <citation type="journal article" date="2014" name="PLoS Genet.">
        <title>Analysis of the Phlebiopsis gigantea genome, transcriptome and secretome provides insight into its pioneer colonization strategies of wood.</title>
        <authorList>
            <person name="Hori C."/>
            <person name="Ishida T."/>
            <person name="Igarashi K."/>
            <person name="Samejima M."/>
            <person name="Suzuki H."/>
            <person name="Master E."/>
            <person name="Ferreira P."/>
            <person name="Ruiz-Duenas F.J."/>
            <person name="Held B."/>
            <person name="Canessa P."/>
            <person name="Larrondo L.F."/>
            <person name="Schmoll M."/>
            <person name="Druzhinina I.S."/>
            <person name="Kubicek C.P."/>
            <person name="Gaskell J.A."/>
            <person name="Kersten P."/>
            <person name="St John F."/>
            <person name="Glasner J."/>
            <person name="Sabat G."/>
            <person name="Splinter BonDurant S."/>
            <person name="Syed K."/>
            <person name="Yadav J."/>
            <person name="Mgbeahuruike A.C."/>
            <person name="Kovalchuk A."/>
            <person name="Asiegbu F.O."/>
            <person name="Lackner G."/>
            <person name="Hoffmeister D."/>
            <person name="Rencoret J."/>
            <person name="Gutierrez A."/>
            <person name="Sun H."/>
            <person name="Lindquist E."/>
            <person name="Barry K."/>
            <person name="Riley R."/>
            <person name="Grigoriev I.V."/>
            <person name="Henrissat B."/>
            <person name="Kues U."/>
            <person name="Berka R.M."/>
            <person name="Martinez A.T."/>
            <person name="Covert S.F."/>
            <person name="Blanchette R.A."/>
            <person name="Cullen D."/>
        </authorList>
    </citation>
    <scope>NUCLEOTIDE SEQUENCE [LARGE SCALE GENOMIC DNA]</scope>
    <source>
        <strain evidence="14 15">11061_1 CR5-6</strain>
    </source>
</reference>
<dbReference type="Gene3D" id="4.10.1000.10">
    <property type="entry name" value="Zinc finger, CCCH-type"/>
    <property type="match status" value="1"/>
</dbReference>
<dbReference type="GO" id="GO:0004842">
    <property type="term" value="F:ubiquitin-protein transferase activity"/>
    <property type="evidence" value="ECO:0007669"/>
    <property type="project" value="TreeGrafter"/>
</dbReference>
<evidence type="ECO:0000256" key="9">
    <source>
        <dbReference type="SAM" id="Coils"/>
    </source>
</evidence>
<keyword evidence="15" id="KW-1185">Reference proteome</keyword>
<dbReference type="InterPro" id="IPR051628">
    <property type="entry name" value="LUBAC_E3_Ligases"/>
</dbReference>
<dbReference type="Pfam" id="PF01485">
    <property type="entry name" value="IBR"/>
    <property type="match status" value="2"/>
</dbReference>
<feature type="compositionally biased region" description="Low complexity" evidence="10">
    <location>
        <begin position="1008"/>
        <end position="1025"/>
    </location>
</feature>
<evidence type="ECO:0000256" key="2">
    <source>
        <dbReference type="ARBA" id="ARBA00022679"/>
    </source>
</evidence>
<dbReference type="CDD" id="cd22585">
    <property type="entry name" value="Rcat_RBR_DEAH12-like"/>
    <property type="match status" value="1"/>
</dbReference>
<dbReference type="InterPro" id="IPR017907">
    <property type="entry name" value="Znf_RING_CS"/>
</dbReference>
<feature type="region of interest" description="Disordered" evidence="10">
    <location>
        <begin position="53"/>
        <end position="141"/>
    </location>
</feature>
<dbReference type="Gene3D" id="3.30.40.10">
    <property type="entry name" value="Zinc/RING finger domain, C3HC4 (zinc finger)"/>
    <property type="match status" value="1"/>
</dbReference>
<evidence type="ECO:0000313" key="14">
    <source>
        <dbReference type="EMBL" id="KIP03357.1"/>
    </source>
</evidence>
<feature type="domain" description="C3H1-type" evidence="12">
    <location>
        <begin position="143"/>
        <end position="170"/>
    </location>
</feature>
<keyword evidence="7 8" id="KW-0862">Zinc</keyword>
<dbReference type="InterPro" id="IPR001841">
    <property type="entry name" value="Znf_RING"/>
</dbReference>
<feature type="zinc finger region" description="C3H1-type" evidence="8">
    <location>
        <begin position="7"/>
        <end position="35"/>
    </location>
</feature>
<evidence type="ECO:0000256" key="5">
    <source>
        <dbReference type="ARBA" id="ARBA00022771"/>
    </source>
</evidence>
<evidence type="ECO:0000313" key="15">
    <source>
        <dbReference type="Proteomes" id="UP000053257"/>
    </source>
</evidence>
<dbReference type="GO" id="GO:0000151">
    <property type="term" value="C:ubiquitin ligase complex"/>
    <property type="evidence" value="ECO:0007669"/>
    <property type="project" value="TreeGrafter"/>
</dbReference>
<feature type="domain" description="C3H1-type" evidence="12">
    <location>
        <begin position="7"/>
        <end position="35"/>
    </location>
</feature>
<dbReference type="SMART" id="SM00356">
    <property type="entry name" value="ZnF_C3H1"/>
    <property type="match status" value="2"/>
</dbReference>
<evidence type="ECO:0000256" key="4">
    <source>
        <dbReference type="ARBA" id="ARBA00022737"/>
    </source>
</evidence>
<evidence type="ECO:0000259" key="13">
    <source>
        <dbReference type="PROSITE" id="PS51873"/>
    </source>
</evidence>
<evidence type="ECO:0000256" key="1">
    <source>
        <dbReference type="ARBA" id="ARBA00004906"/>
    </source>
</evidence>
<dbReference type="InterPro" id="IPR027370">
    <property type="entry name" value="Znf-RING_euk"/>
</dbReference>
<accession>A0A0C3S1U9</accession>
<dbReference type="OrthoDB" id="1431934at2759"/>
<feature type="coiled-coil region" evidence="9">
    <location>
        <begin position="950"/>
        <end position="1002"/>
    </location>
</feature>
<dbReference type="GO" id="GO:0097039">
    <property type="term" value="P:protein linear polyubiquitination"/>
    <property type="evidence" value="ECO:0007669"/>
    <property type="project" value="TreeGrafter"/>
</dbReference>
<dbReference type="GO" id="GO:0043161">
    <property type="term" value="P:proteasome-mediated ubiquitin-dependent protein catabolic process"/>
    <property type="evidence" value="ECO:0007669"/>
    <property type="project" value="TreeGrafter"/>
</dbReference>
<feature type="domain" description="RING-type" evidence="11">
    <location>
        <begin position="707"/>
        <end position="752"/>
    </location>
</feature>
<dbReference type="InterPro" id="IPR013087">
    <property type="entry name" value="Znf_C2H2_type"/>
</dbReference>
<dbReference type="PROSITE" id="PS00028">
    <property type="entry name" value="ZINC_FINGER_C2H2_1"/>
    <property type="match status" value="1"/>
</dbReference>
<dbReference type="GO" id="GO:0043130">
    <property type="term" value="F:ubiquitin binding"/>
    <property type="evidence" value="ECO:0007669"/>
    <property type="project" value="TreeGrafter"/>
</dbReference>
<dbReference type="STRING" id="745531.A0A0C3S1U9"/>
<dbReference type="Gene3D" id="1.20.120.1750">
    <property type="match status" value="1"/>
</dbReference>
<evidence type="ECO:0000259" key="12">
    <source>
        <dbReference type="PROSITE" id="PS50103"/>
    </source>
</evidence>
<dbReference type="Pfam" id="PF13445">
    <property type="entry name" value="zf-RING_UBOX"/>
    <property type="match status" value="1"/>
</dbReference>
<dbReference type="Proteomes" id="UP000053257">
    <property type="component" value="Unassembled WGS sequence"/>
</dbReference>
<proteinExistence type="predicted"/>
<feature type="region of interest" description="Disordered" evidence="10">
    <location>
        <begin position="1008"/>
        <end position="1037"/>
    </location>
</feature>
<dbReference type="SMART" id="SM00184">
    <property type="entry name" value="RING"/>
    <property type="match status" value="1"/>
</dbReference>
<dbReference type="EMBL" id="KN840620">
    <property type="protein sequence ID" value="KIP03357.1"/>
    <property type="molecule type" value="Genomic_DNA"/>
</dbReference>
<keyword evidence="6" id="KW-0833">Ubl conjugation pathway</keyword>
<dbReference type="PROSITE" id="PS51873">
    <property type="entry name" value="TRIAD"/>
    <property type="match status" value="1"/>
</dbReference>
<keyword evidence="5 8" id="KW-0863">Zinc-finger</keyword>
<dbReference type="InterPro" id="IPR002867">
    <property type="entry name" value="IBR_dom"/>
</dbReference>
<keyword evidence="3 8" id="KW-0479">Metal-binding</keyword>
<evidence type="ECO:0000256" key="10">
    <source>
        <dbReference type="SAM" id="MobiDB-lite"/>
    </source>
</evidence>
<dbReference type="PROSITE" id="PS00518">
    <property type="entry name" value="ZF_RING_1"/>
    <property type="match status" value="1"/>
</dbReference>
<dbReference type="PANTHER" id="PTHR22770">
    <property type="entry name" value="UBIQUITIN CONJUGATING ENZYME 7 INTERACTING PROTEIN-RELATED"/>
    <property type="match status" value="1"/>
</dbReference>
<dbReference type="PANTHER" id="PTHR22770:SF13">
    <property type="entry name" value="RING-TYPE DOMAIN-CONTAINING PROTEIN"/>
    <property type="match status" value="1"/>
</dbReference>
<dbReference type="InterPro" id="IPR041367">
    <property type="entry name" value="Znf-CCCH_4"/>
</dbReference>
<protein>
    <submittedName>
        <fullName evidence="14">Uncharacterized protein</fullName>
    </submittedName>
</protein>
<keyword evidence="9" id="KW-0175">Coiled coil</keyword>
<dbReference type="AlphaFoldDB" id="A0A0C3S1U9"/>
<dbReference type="CDD" id="cd20335">
    <property type="entry name" value="BRcat_RBR"/>
    <property type="match status" value="1"/>
</dbReference>
<dbReference type="SUPFAM" id="SSF57850">
    <property type="entry name" value="RING/U-box"/>
    <property type="match status" value="3"/>
</dbReference>
<keyword evidence="2" id="KW-0808">Transferase</keyword>
<organism evidence="14 15">
    <name type="scientific">Phlebiopsis gigantea (strain 11061_1 CR5-6)</name>
    <name type="common">White-rot fungus</name>
    <name type="synonym">Peniophora gigantea</name>
    <dbReference type="NCBI Taxonomy" id="745531"/>
    <lineage>
        <taxon>Eukaryota</taxon>
        <taxon>Fungi</taxon>
        <taxon>Dikarya</taxon>
        <taxon>Basidiomycota</taxon>
        <taxon>Agaricomycotina</taxon>
        <taxon>Agaricomycetes</taxon>
        <taxon>Polyporales</taxon>
        <taxon>Phanerochaetaceae</taxon>
        <taxon>Phlebiopsis</taxon>
    </lineage>
</organism>
<dbReference type="InterPro" id="IPR000571">
    <property type="entry name" value="Znf_CCCH"/>
</dbReference>
<evidence type="ECO:0000259" key="11">
    <source>
        <dbReference type="PROSITE" id="PS50089"/>
    </source>
</evidence>
<dbReference type="HOGENOM" id="CLU_004235_0_0_1"/>
<feature type="compositionally biased region" description="Polar residues" evidence="10">
    <location>
        <begin position="67"/>
        <end position="86"/>
    </location>
</feature>
<feature type="compositionally biased region" description="Basic and acidic residues" evidence="10">
    <location>
        <begin position="1026"/>
        <end position="1035"/>
    </location>
</feature>
<dbReference type="InterPro" id="IPR044066">
    <property type="entry name" value="TRIAD_supradom"/>
</dbReference>
<dbReference type="SUPFAM" id="SSF90229">
    <property type="entry name" value="CCCH zinc finger"/>
    <property type="match status" value="1"/>
</dbReference>
<dbReference type="Pfam" id="PF18044">
    <property type="entry name" value="zf-CCCH_4"/>
    <property type="match status" value="1"/>
</dbReference>
<evidence type="ECO:0000256" key="8">
    <source>
        <dbReference type="PROSITE-ProRule" id="PRU00723"/>
    </source>
</evidence>
<keyword evidence="4" id="KW-0677">Repeat</keyword>
<dbReference type="InterPro" id="IPR036855">
    <property type="entry name" value="Znf_CCCH_sf"/>
</dbReference>
<dbReference type="PROSITE" id="PS50089">
    <property type="entry name" value="ZF_RING_2"/>
    <property type="match status" value="1"/>
</dbReference>
<feature type="compositionally biased region" description="Basic and acidic residues" evidence="10">
    <location>
        <begin position="198"/>
        <end position="251"/>
    </location>
</feature>
<dbReference type="GO" id="GO:0008270">
    <property type="term" value="F:zinc ion binding"/>
    <property type="evidence" value="ECO:0007669"/>
    <property type="project" value="UniProtKB-KW"/>
</dbReference>
<dbReference type="SMART" id="SM00647">
    <property type="entry name" value="IBR"/>
    <property type="match status" value="2"/>
</dbReference>
<dbReference type="PROSITE" id="PS50103">
    <property type="entry name" value="ZF_C3H1"/>
    <property type="match status" value="2"/>
</dbReference>
<dbReference type="InterPro" id="IPR013083">
    <property type="entry name" value="Znf_RING/FYVE/PHD"/>
</dbReference>
<name>A0A0C3S1U9_PHLG1</name>